<protein>
    <submittedName>
        <fullName evidence="5">Sugar transferase involved in LPS biosynthesis (Colanic, teichoic acid)</fullName>
    </submittedName>
</protein>
<keyword evidence="2" id="KW-0270">Exopolysaccharide synthesis</keyword>
<dbReference type="STRING" id="429728.SAMN05216456_0533"/>
<evidence type="ECO:0000256" key="1">
    <source>
        <dbReference type="ARBA" id="ARBA00006464"/>
    </source>
</evidence>
<dbReference type="AlphaFoldDB" id="A0A1I7N1H9"/>
<sequence length="254" mass="27700">MSELSLKYSGSLLSTIDSAQAKSSSPPRQLDGLGGLPICWSGAAPSMPAKTWVRQVQLGLKRLFDMFAATLALIVLLPLMLSVGALIRIGDGGPVLFRQKRVGQGGRVFEALKFRSMHAAAGDPSGMIEAVVNDGRVTPLGRFLRRSGIDELPQLWNILIGDMSLVGPRPHVPGMRAAGVVYEDLVHGYAFRTSMRPGLTGWAQCHGLRGSTVDRHKSIARIAHDFAYIQNFSLLLDMKILAITARREFFKFSE</sequence>
<evidence type="ECO:0000256" key="3">
    <source>
        <dbReference type="SAM" id="Phobius"/>
    </source>
</evidence>
<accession>A0A1I7N1H9</accession>
<keyword evidence="5" id="KW-0808">Transferase</keyword>
<feature type="domain" description="Bacterial sugar transferase" evidence="4">
    <location>
        <begin position="61"/>
        <end position="246"/>
    </location>
</feature>
<evidence type="ECO:0000259" key="4">
    <source>
        <dbReference type="Pfam" id="PF02397"/>
    </source>
</evidence>
<dbReference type="PANTHER" id="PTHR30576:SF0">
    <property type="entry name" value="UNDECAPRENYL-PHOSPHATE N-ACETYLGALACTOSAMINYL 1-PHOSPHATE TRANSFERASE-RELATED"/>
    <property type="match status" value="1"/>
</dbReference>
<feature type="transmembrane region" description="Helical" evidence="3">
    <location>
        <begin position="66"/>
        <end position="90"/>
    </location>
</feature>
<proteinExistence type="inferred from homology"/>
<dbReference type="PANTHER" id="PTHR30576">
    <property type="entry name" value="COLANIC BIOSYNTHESIS UDP-GLUCOSE LIPID CARRIER TRANSFERASE"/>
    <property type="match status" value="1"/>
</dbReference>
<keyword evidence="3" id="KW-0472">Membrane</keyword>
<reference evidence="5 6" key="1">
    <citation type="submission" date="2016-10" db="EMBL/GenBank/DDBJ databases">
        <authorList>
            <person name="de Groot N.N."/>
        </authorList>
    </citation>
    <scope>NUCLEOTIDE SEQUENCE [LARGE SCALE GENOMIC DNA]</scope>
    <source>
        <strain evidence="5 6">IPL20</strain>
    </source>
</reference>
<dbReference type="InterPro" id="IPR003362">
    <property type="entry name" value="Bact_transf"/>
</dbReference>
<comment type="similarity">
    <text evidence="1">Belongs to the bacterial sugar transferase family.</text>
</comment>
<evidence type="ECO:0000313" key="6">
    <source>
        <dbReference type="Proteomes" id="UP000199074"/>
    </source>
</evidence>
<dbReference type="EMBL" id="FPCK01000001">
    <property type="protein sequence ID" value="SFV28510.1"/>
    <property type="molecule type" value="Genomic_DNA"/>
</dbReference>
<dbReference type="Proteomes" id="UP000199074">
    <property type="component" value="Unassembled WGS sequence"/>
</dbReference>
<keyword evidence="3" id="KW-1133">Transmembrane helix</keyword>
<evidence type="ECO:0000313" key="5">
    <source>
        <dbReference type="EMBL" id="SFV28510.1"/>
    </source>
</evidence>
<dbReference type="Pfam" id="PF02397">
    <property type="entry name" value="Bac_transf"/>
    <property type="match status" value="1"/>
</dbReference>
<organism evidence="5 6">
    <name type="scientific">Devosia crocina</name>
    <dbReference type="NCBI Taxonomy" id="429728"/>
    <lineage>
        <taxon>Bacteria</taxon>
        <taxon>Pseudomonadati</taxon>
        <taxon>Pseudomonadota</taxon>
        <taxon>Alphaproteobacteria</taxon>
        <taxon>Hyphomicrobiales</taxon>
        <taxon>Devosiaceae</taxon>
        <taxon>Devosia</taxon>
    </lineage>
</organism>
<gene>
    <name evidence="5" type="ORF">SAMN05216456_0533</name>
</gene>
<dbReference type="GO" id="GO:0016780">
    <property type="term" value="F:phosphotransferase activity, for other substituted phosphate groups"/>
    <property type="evidence" value="ECO:0007669"/>
    <property type="project" value="TreeGrafter"/>
</dbReference>
<name>A0A1I7N1H9_9HYPH</name>
<evidence type="ECO:0000256" key="2">
    <source>
        <dbReference type="ARBA" id="ARBA00023169"/>
    </source>
</evidence>
<dbReference type="GO" id="GO:0000271">
    <property type="term" value="P:polysaccharide biosynthetic process"/>
    <property type="evidence" value="ECO:0007669"/>
    <property type="project" value="UniProtKB-KW"/>
</dbReference>
<keyword evidence="6" id="KW-1185">Reference proteome</keyword>
<keyword evidence="3" id="KW-0812">Transmembrane</keyword>